<dbReference type="PROSITE" id="PS00678">
    <property type="entry name" value="WD_REPEATS_1"/>
    <property type="match status" value="1"/>
</dbReference>
<evidence type="ECO:0000256" key="2">
    <source>
        <dbReference type="ARBA" id="ARBA00022737"/>
    </source>
</evidence>
<evidence type="ECO:0000256" key="1">
    <source>
        <dbReference type="ARBA" id="ARBA00022574"/>
    </source>
</evidence>
<sequence>VWDIGTGLCLFTLVGHDNWVRGVVFHPGGKFIISASDDKTVRVWDTRNKRCMKSLEAHQHFCTTLGAVIMKPLMIKLITLNRDLNLDLLITRKPEMRLTSLFMYSSVQAMDK</sequence>
<comment type="caution">
    <text evidence="4">The sequence shown here is derived from an EMBL/GenBank/DDBJ whole genome shotgun (WGS) entry which is preliminary data.</text>
</comment>
<feature type="non-terminal residue" evidence="4">
    <location>
        <position position="1"/>
    </location>
</feature>
<reference evidence="4" key="1">
    <citation type="submission" date="2021-03" db="EMBL/GenBank/DDBJ databases">
        <authorList>
            <person name="Tran Van P."/>
        </authorList>
    </citation>
    <scope>NUCLEOTIDE SEQUENCE</scope>
</reference>
<keyword evidence="1 3" id="KW-0853">WD repeat</keyword>
<evidence type="ECO:0000313" key="5">
    <source>
        <dbReference type="Proteomes" id="UP001153148"/>
    </source>
</evidence>
<dbReference type="PANTHER" id="PTHR19848:SF8">
    <property type="entry name" value="F-BOX AND WD REPEAT DOMAIN CONTAINING 7"/>
    <property type="match status" value="1"/>
</dbReference>
<keyword evidence="5" id="KW-1185">Reference proteome</keyword>
<accession>A0ABN7NVW4</accession>
<dbReference type="SUPFAM" id="SSF50978">
    <property type="entry name" value="WD40 repeat-like"/>
    <property type="match status" value="1"/>
</dbReference>
<gene>
    <name evidence="4" type="ORF">TPAB3V08_LOCUS4216</name>
</gene>
<dbReference type="EMBL" id="CAJPIN010005090">
    <property type="protein sequence ID" value="CAG2057237.1"/>
    <property type="molecule type" value="Genomic_DNA"/>
</dbReference>
<feature type="repeat" description="WD" evidence="3">
    <location>
        <begin position="13"/>
        <end position="54"/>
    </location>
</feature>
<dbReference type="PANTHER" id="PTHR19848">
    <property type="entry name" value="WD40 REPEAT PROTEIN"/>
    <property type="match status" value="1"/>
</dbReference>
<dbReference type="PROSITE" id="PS50294">
    <property type="entry name" value="WD_REPEATS_REGION"/>
    <property type="match status" value="1"/>
</dbReference>
<evidence type="ECO:0000313" key="4">
    <source>
        <dbReference type="EMBL" id="CAG2057237.1"/>
    </source>
</evidence>
<name>A0ABN7NVW4_TIMPD</name>
<dbReference type="InterPro" id="IPR019775">
    <property type="entry name" value="WD40_repeat_CS"/>
</dbReference>
<dbReference type="InterPro" id="IPR036322">
    <property type="entry name" value="WD40_repeat_dom_sf"/>
</dbReference>
<proteinExistence type="predicted"/>
<dbReference type="InterPro" id="IPR001680">
    <property type="entry name" value="WD40_rpt"/>
</dbReference>
<dbReference type="Proteomes" id="UP001153148">
    <property type="component" value="Unassembled WGS sequence"/>
</dbReference>
<dbReference type="PROSITE" id="PS50082">
    <property type="entry name" value="WD_REPEATS_2"/>
    <property type="match status" value="1"/>
</dbReference>
<dbReference type="SMART" id="SM00320">
    <property type="entry name" value="WD40"/>
    <property type="match status" value="1"/>
</dbReference>
<keyword evidence="2" id="KW-0677">Repeat</keyword>
<dbReference type="Gene3D" id="2.130.10.10">
    <property type="entry name" value="YVTN repeat-like/Quinoprotein amine dehydrogenase"/>
    <property type="match status" value="1"/>
</dbReference>
<protein>
    <submittedName>
        <fullName evidence="4">Uncharacterized protein</fullName>
    </submittedName>
</protein>
<organism evidence="4 5">
    <name type="scientific">Timema podura</name>
    <name type="common">Walking stick</name>
    <dbReference type="NCBI Taxonomy" id="61482"/>
    <lineage>
        <taxon>Eukaryota</taxon>
        <taxon>Metazoa</taxon>
        <taxon>Ecdysozoa</taxon>
        <taxon>Arthropoda</taxon>
        <taxon>Hexapoda</taxon>
        <taxon>Insecta</taxon>
        <taxon>Pterygota</taxon>
        <taxon>Neoptera</taxon>
        <taxon>Polyneoptera</taxon>
        <taxon>Phasmatodea</taxon>
        <taxon>Timematodea</taxon>
        <taxon>Timematoidea</taxon>
        <taxon>Timematidae</taxon>
        <taxon>Timema</taxon>
    </lineage>
</organism>
<dbReference type="Pfam" id="PF00400">
    <property type="entry name" value="WD40"/>
    <property type="match status" value="1"/>
</dbReference>
<dbReference type="InterPro" id="IPR015943">
    <property type="entry name" value="WD40/YVTN_repeat-like_dom_sf"/>
</dbReference>
<evidence type="ECO:0000256" key="3">
    <source>
        <dbReference type="PROSITE-ProRule" id="PRU00221"/>
    </source>
</evidence>